<dbReference type="AlphaFoldDB" id="A0AAN9XWS7"/>
<reference evidence="2 3" key="1">
    <citation type="submission" date="2024-01" db="EMBL/GenBank/DDBJ databases">
        <title>The genomes of 5 underutilized Papilionoideae crops provide insights into root nodulation and disease resistanc.</title>
        <authorList>
            <person name="Jiang F."/>
        </authorList>
    </citation>
    <scope>NUCLEOTIDE SEQUENCE [LARGE SCALE GENOMIC DNA]</scope>
    <source>
        <strain evidence="2">DUOXIRENSHENG_FW03</strain>
        <tissue evidence="2">Leaves</tissue>
    </source>
</reference>
<keyword evidence="3" id="KW-1185">Reference proteome</keyword>
<protein>
    <submittedName>
        <fullName evidence="2">Uncharacterized protein</fullName>
    </submittedName>
</protein>
<proteinExistence type="predicted"/>
<evidence type="ECO:0000256" key="1">
    <source>
        <dbReference type="SAM" id="MobiDB-lite"/>
    </source>
</evidence>
<comment type="caution">
    <text evidence="2">The sequence shown here is derived from an EMBL/GenBank/DDBJ whole genome shotgun (WGS) entry which is preliminary data.</text>
</comment>
<organism evidence="2 3">
    <name type="scientific">Psophocarpus tetragonolobus</name>
    <name type="common">Winged bean</name>
    <name type="synonym">Dolichos tetragonolobus</name>
    <dbReference type="NCBI Taxonomy" id="3891"/>
    <lineage>
        <taxon>Eukaryota</taxon>
        <taxon>Viridiplantae</taxon>
        <taxon>Streptophyta</taxon>
        <taxon>Embryophyta</taxon>
        <taxon>Tracheophyta</taxon>
        <taxon>Spermatophyta</taxon>
        <taxon>Magnoliopsida</taxon>
        <taxon>eudicotyledons</taxon>
        <taxon>Gunneridae</taxon>
        <taxon>Pentapetalae</taxon>
        <taxon>rosids</taxon>
        <taxon>fabids</taxon>
        <taxon>Fabales</taxon>
        <taxon>Fabaceae</taxon>
        <taxon>Papilionoideae</taxon>
        <taxon>50 kb inversion clade</taxon>
        <taxon>NPAAA clade</taxon>
        <taxon>indigoferoid/millettioid clade</taxon>
        <taxon>Phaseoleae</taxon>
        <taxon>Psophocarpus</taxon>
    </lineage>
</organism>
<evidence type="ECO:0000313" key="3">
    <source>
        <dbReference type="Proteomes" id="UP001386955"/>
    </source>
</evidence>
<feature type="region of interest" description="Disordered" evidence="1">
    <location>
        <begin position="60"/>
        <end position="83"/>
    </location>
</feature>
<accession>A0AAN9XWS7</accession>
<name>A0AAN9XWS7_PSOTE</name>
<dbReference type="Proteomes" id="UP001386955">
    <property type="component" value="Unassembled WGS sequence"/>
</dbReference>
<feature type="compositionally biased region" description="Polar residues" evidence="1">
    <location>
        <begin position="66"/>
        <end position="81"/>
    </location>
</feature>
<dbReference type="EMBL" id="JAYMYS010000001">
    <property type="protein sequence ID" value="KAK7412082.1"/>
    <property type="molecule type" value="Genomic_DNA"/>
</dbReference>
<gene>
    <name evidence="2" type="ORF">VNO78_03529</name>
</gene>
<evidence type="ECO:0000313" key="2">
    <source>
        <dbReference type="EMBL" id="KAK7412082.1"/>
    </source>
</evidence>
<sequence length="114" mass="12946">MIKFAVSFLVDFEIPSIVGFTAFEKEKKLDNSRKQGLVVVESVHSLTTGMNEVAVEASHPIGQDPTYRSSMQKASKQNMKSEQLEKLSKLEGWRMELKLLKYKGNETPPTRRKS</sequence>